<comment type="caution">
    <text evidence="2">The sequence shown here is derived from an EMBL/GenBank/DDBJ whole genome shotgun (WGS) entry which is preliminary data.</text>
</comment>
<dbReference type="Proteomes" id="UP001501183">
    <property type="component" value="Unassembled WGS sequence"/>
</dbReference>
<gene>
    <name evidence="2" type="ORF">GCM10023094_12500</name>
</gene>
<protein>
    <submittedName>
        <fullName evidence="2">Uncharacterized protein</fullName>
    </submittedName>
</protein>
<proteinExistence type="predicted"/>
<feature type="region of interest" description="Disordered" evidence="1">
    <location>
        <begin position="77"/>
        <end position="103"/>
    </location>
</feature>
<evidence type="ECO:0000313" key="2">
    <source>
        <dbReference type="EMBL" id="GAA4475304.1"/>
    </source>
</evidence>
<keyword evidence="3" id="KW-1185">Reference proteome</keyword>
<dbReference type="EMBL" id="BAABFB010000026">
    <property type="protein sequence ID" value="GAA4475304.1"/>
    <property type="molecule type" value="Genomic_DNA"/>
</dbReference>
<evidence type="ECO:0000313" key="3">
    <source>
        <dbReference type="Proteomes" id="UP001501183"/>
    </source>
</evidence>
<evidence type="ECO:0000256" key="1">
    <source>
        <dbReference type="SAM" id="MobiDB-lite"/>
    </source>
</evidence>
<name>A0ABP8NYN2_9NOCA</name>
<organism evidence="2 3">
    <name type="scientific">Rhodococcus olei</name>
    <dbReference type="NCBI Taxonomy" id="2161675"/>
    <lineage>
        <taxon>Bacteria</taxon>
        <taxon>Bacillati</taxon>
        <taxon>Actinomycetota</taxon>
        <taxon>Actinomycetes</taxon>
        <taxon>Mycobacteriales</taxon>
        <taxon>Nocardiaceae</taxon>
        <taxon>Rhodococcus</taxon>
    </lineage>
</organism>
<sequence length="103" mass="11607">MVTFTIEAHEDTPATELDLRAENEWDRLFAASDHAGRVRIPRPVSSHPHPSSERVVVHTYEAVMWDAPAEPLDRIHTARRSQDSWSGGEEALSIRVGGGRHRM</sequence>
<reference evidence="3" key="1">
    <citation type="journal article" date="2019" name="Int. J. Syst. Evol. Microbiol.">
        <title>The Global Catalogue of Microorganisms (GCM) 10K type strain sequencing project: providing services to taxonomists for standard genome sequencing and annotation.</title>
        <authorList>
            <consortium name="The Broad Institute Genomics Platform"/>
            <consortium name="The Broad Institute Genome Sequencing Center for Infectious Disease"/>
            <person name="Wu L."/>
            <person name="Ma J."/>
        </authorList>
    </citation>
    <scope>NUCLEOTIDE SEQUENCE [LARGE SCALE GENOMIC DNA]</scope>
    <source>
        <strain evidence="3">JCM 32206</strain>
    </source>
</reference>
<accession>A0ABP8NYN2</accession>